<accession>A0A1J5QA56</accession>
<evidence type="ECO:0000313" key="1">
    <source>
        <dbReference type="EMBL" id="OIQ76788.1"/>
    </source>
</evidence>
<dbReference type="AlphaFoldDB" id="A0A1J5QA56"/>
<dbReference type="EMBL" id="MLJW01001773">
    <property type="protein sequence ID" value="OIQ76788.1"/>
    <property type="molecule type" value="Genomic_DNA"/>
</dbReference>
<name>A0A1J5QA56_9ZZZZ</name>
<protein>
    <submittedName>
        <fullName evidence="1">Uncharacterized protein</fullName>
    </submittedName>
</protein>
<gene>
    <name evidence="1" type="ORF">GALL_415310</name>
</gene>
<proteinExistence type="predicted"/>
<organism evidence="1">
    <name type="scientific">mine drainage metagenome</name>
    <dbReference type="NCBI Taxonomy" id="410659"/>
    <lineage>
        <taxon>unclassified sequences</taxon>
        <taxon>metagenomes</taxon>
        <taxon>ecological metagenomes</taxon>
    </lineage>
</organism>
<sequence>MDIAAVFRGQQAQVKHIDLNIGLLQRFASDLQQSEGLGHFARTAAIVARRATDQQYPRWGLWIGPSYLRLVYALFRGNPLGGHVVVWIGITQASLLLERRLAALDIGLPGDLFKLFNGMIFDPKRRIDEGSTKPGTELRSRESTRCLSQSNLNHGQLHRLMMRHQ</sequence>
<reference evidence="1" key="1">
    <citation type="submission" date="2016-10" db="EMBL/GenBank/DDBJ databases">
        <title>Sequence of Gallionella enrichment culture.</title>
        <authorList>
            <person name="Poehlein A."/>
            <person name="Muehling M."/>
            <person name="Daniel R."/>
        </authorList>
    </citation>
    <scope>NUCLEOTIDE SEQUENCE</scope>
</reference>
<comment type="caution">
    <text evidence="1">The sequence shown here is derived from an EMBL/GenBank/DDBJ whole genome shotgun (WGS) entry which is preliminary data.</text>
</comment>